<evidence type="ECO:0000256" key="1">
    <source>
        <dbReference type="SAM" id="MobiDB-lite"/>
    </source>
</evidence>
<organism evidence="2">
    <name type="scientific">Ensete ventricosum</name>
    <name type="common">Abyssinian banana</name>
    <name type="synonym">Musa ensete</name>
    <dbReference type="NCBI Taxonomy" id="4639"/>
    <lineage>
        <taxon>Eukaryota</taxon>
        <taxon>Viridiplantae</taxon>
        <taxon>Streptophyta</taxon>
        <taxon>Embryophyta</taxon>
        <taxon>Tracheophyta</taxon>
        <taxon>Spermatophyta</taxon>
        <taxon>Magnoliopsida</taxon>
        <taxon>Liliopsida</taxon>
        <taxon>Zingiberales</taxon>
        <taxon>Musaceae</taxon>
        <taxon>Ensete</taxon>
    </lineage>
</organism>
<sequence>MHPLRFPNSGGIKAKVFVRKLWLWESIEERGRLAMARPSTRAVDHSHTPCRGDRPWPDHGQPPCRGDRLRPRLRGQPLAKGGFAARGQATRSGCPQRAHKGLPPTAS</sequence>
<feature type="compositionally biased region" description="Basic and acidic residues" evidence="1">
    <location>
        <begin position="42"/>
        <end position="57"/>
    </location>
</feature>
<reference evidence="2" key="1">
    <citation type="journal article" date="2018" name="Data Brief">
        <title>Genome sequence data from 17 accessions of Ensete ventricosum, a staple food crop for millions in Ethiopia.</title>
        <authorList>
            <person name="Yemataw Z."/>
            <person name="Muzemil S."/>
            <person name="Ambachew D."/>
            <person name="Tripathi L."/>
            <person name="Tesfaye K."/>
            <person name="Chala A."/>
            <person name="Farbos A."/>
            <person name="O'Neill P."/>
            <person name="Moore K."/>
            <person name="Grant M."/>
            <person name="Studholme D.J."/>
        </authorList>
    </citation>
    <scope>NUCLEOTIDE SEQUENCE [LARGE SCALE GENOMIC DNA]</scope>
    <source>
        <tissue evidence="2">Leaf</tissue>
    </source>
</reference>
<feature type="non-terminal residue" evidence="2">
    <location>
        <position position="107"/>
    </location>
</feature>
<gene>
    <name evidence="2" type="ORF">BHM03_00049706</name>
</gene>
<name>A0A445MLG9_ENSVE</name>
<dbReference type="EMBL" id="KV876556">
    <property type="protein sequence ID" value="RZR75112.1"/>
    <property type="molecule type" value="Genomic_DNA"/>
</dbReference>
<dbReference type="AlphaFoldDB" id="A0A445MLG9"/>
<proteinExistence type="predicted"/>
<evidence type="ECO:0000313" key="2">
    <source>
        <dbReference type="EMBL" id="RZR75112.1"/>
    </source>
</evidence>
<accession>A0A445MLG9</accession>
<protein>
    <submittedName>
        <fullName evidence="2">Uncharacterized protein</fullName>
    </submittedName>
</protein>
<feature type="region of interest" description="Disordered" evidence="1">
    <location>
        <begin position="35"/>
        <end position="107"/>
    </location>
</feature>
<dbReference type="Proteomes" id="UP000290560">
    <property type="component" value="Unassembled WGS sequence"/>
</dbReference>